<dbReference type="RefSeq" id="WP_089331889.1">
    <property type="nucleotide sequence ID" value="NZ_FZNS01000002.1"/>
</dbReference>
<evidence type="ECO:0000313" key="5">
    <source>
        <dbReference type="Proteomes" id="UP000198310"/>
    </source>
</evidence>
<evidence type="ECO:0000256" key="2">
    <source>
        <dbReference type="SAM" id="SignalP"/>
    </source>
</evidence>
<reference evidence="5" key="1">
    <citation type="submission" date="2017-06" db="EMBL/GenBank/DDBJ databases">
        <authorList>
            <person name="Varghese N."/>
            <person name="Submissions S."/>
        </authorList>
    </citation>
    <scope>NUCLEOTIDE SEQUENCE [LARGE SCALE GENOMIC DNA]</scope>
    <source>
        <strain evidence="5">DSM 28041</strain>
    </source>
</reference>
<dbReference type="AlphaFoldDB" id="A0A238W3Z3"/>
<keyword evidence="5" id="KW-1185">Reference proteome</keyword>
<accession>A0A238W3Z3</accession>
<dbReference type="Proteomes" id="UP000198310">
    <property type="component" value="Unassembled WGS sequence"/>
</dbReference>
<evidence type="ECO:0000313" key="4">
    <source>
        <dbReference type="EMBL" id="SNR41335.1"/>
    </source>
</evidence>
<name>A0A238W3Z3_9BACT</name>
<evidence type="ECO:0000256" key="1">
    <source>
        <dbReference type="ARBA" id="ARBA00022729"/>
    </source>
</evidence>
<sequence length="152" mass="16837">MSTSLLCRLFLPSLIGLSTLALSSATPRKPTPAEPLATLLKESKWQKRVLLLCAPTATDEKLTRQKQLLELVRPALAARDLVVRDVIVRELSAADEQYVRQKLAGAGTSFTLLLIGKDGGVKRRETEPITPKSLFATIDVMPMRQQEMRGQR</sequence>
<dbReference type="InterPro" id="IPR025232">
    <property type="entry name" value="DUF4174"/>
</dbReference>
<feature type="domain" description="DUF4174" evidence="3">
    <location>
        <begin position="40"/>
        <end position="147"/>
    </location>
</feature>
<feature type="chain" id="PRO_5013235088" description="DUF4174 domain-containing protein" evidence="2">
    <location>
        <begin position="24"/>
        <end position="152"/>
    </location>
</feature>
<proteinExistence type="predicted"/>
<dbReference type="EMBL" id="FZNS01000002">
    <property type="protein sequence ID" value="SNR41335.1"/>
    <property type="molecule type" value="Genomic_DNA"/>
</dbReference>
<keyword evidence="1 2" id="KW-0732">Signal</keyword>
<gene>
    <name evidence="4" type="ORF">SAMN06269173_102214</name>
</gene>
<organism evidence="4 5">
    <name type="scientific">Hymenobacter mucosus</name>
    <dbReference type="NCBI Taxonomy" id="1411120"/>
    <lineage>
        <taxon>Bacteria</taxon>
        <taxon>Pseudomonadati</taxon>
        <taxon>Bacteroidota</taxon>
        <taxon>Cytophagia</taxon>
        <taxon>Cytophagales</taxon>
        <taxon>Hymenobacteraceae</taxon>
        <taxon>Hymenobacter</taxon>
    </lineage>
</organism>
<dbReference type="Pfam" id="PF13778">
    <property type="entry name" value="DUF4174"/>
    <property type="match status" value="1"/>
</dbReference>
<evidence type="ECO:0000259" key="3">
    <source>
        <dbReference type="Pfam" id="PF13778"/>
    </source>
</evidence>
<feature type="signal peptide" evidence="2">
    <location>
        <begin position="1"/>
        <end position="23"/>
    </location>
</feature>
<protein>
    <recommendedName>
        <fullName evidence="3">DUF4174 domain-containing protein</fullName>
    </recommendedName>
</protein>